<dbReference type="Proteomes" id="UP000257457">
    <property type="component" value="Segment"/>
</dbReference>
<evidence type="ECO:0000256" key="1">
    <source>
        <dbReference type="SAM" id="MobiDB-lite"/>
    </source>
</evidence>
<feature type="region of interest" description="Disordered" evidence="1">
    <location>
        <begin position="410"/>
        <end position="429"/>
    </location>
</feature>
<evidence type="ECO:0000313" key="3">
    <source>
        <dbReference type="Proteomes" id="UP000257457"/>
    </source>
</evidence>
<dbReference type="GeneID" id="65114793"/>
<organism evidence="2 3">
    <name type="scientific">crAssphage sp. isolate ctcc615</name>
    <dbReference type="NCBI Taxonomy" id="2989853"/>
    <lineage>
        <taxon>Viruses</taxon>
        <taxon>Duplodnaviria</taxon>
        <taxon>Heunggongvirae</taxon>
        <taxon>Uroviricota</taxon>
        <taxon>Caudoviricetes</taxon>
        <taxon>Crassvirales</taxon>
        <taxon>Intestiviridae</taxon>
        <taxon>Obtuvirinae</taxon>
        <taxon>Wotdevirus</taxon>
        <taxon>Wotdevirus murinus</taxon>
    </lineage>
</organism>
<accession>A0A345BNZ3</accession>
<reference evidence="2 3" key="1">
    <citation type="submission" date="2018-06" db="EMBL/GenBank/DDBJ databases">
        <title>Uncovering a Universe of Circular DNA Viruses in Animal Metagenomes.</title>
        <authorList>
            <person name="Tisza M."/>
            <person name="Buck C."/>
            <person name="Pastrana D."/>
            <person name="Welch N."/>
            <person name="Peretti A."/>
        </authorList>
    </citation>
    <scope>NUCLEOTIDE SEQUENCE [LARGE SCALE GENOMIC DNA]</scope>
    <source>
        <strain evidence="2">Ctcc615</strain>
    </source>
</reference>
<keyword evidence="3" id="KW-1185">Reference proteome</keyword>
<sequence length="641" mass="69289">MKRIKLRNGGRRKALFGTDGAITAAATLAAAAMTTKATIDGAKEQAKATIDNAKTQAESIKAQTANNTTLQKQQIDFSRQQKQEDRQQQQDINMTLQMLANRENADARYEQMQPQLKYGGNKTNTSYGGGSMPFVVTDGGGVMPIATDLEGYGLYELYGNDHEHYHKTAKGKHKSGVGIKFDDGSVVEGEGNQNTNQGELLYVTPDDAMFISKHSIDGFNPAKAVKQGVHPVQAFNIQEAIKTIKGYNDDGSKTKRRSIKKAFGGITDPINPVMDNNLNIGNVAVGGAYAANRQATSPVKGIVAKNGTRIRLGLGSSLKNFWGNHAGATYNAAGNLLGAGITAIGNNYASKKLSRAYTEAGNILADAYSQMKGIDLSEVKREDYEAPHTLAVIRGANTNINPQLERLRRNASSERKEINRGTLSSAARQQRLAGVNDRMFQRMGEQYTYKQNADEAIRQGNAERITQTAQANADRDVQARKDWGNQRLSLLQYNNNIENAKIAGMAQAKADALTQSSMAKAQGLQSTMSAIGTGLASSAQGFASSYDAVRKENNDFFSTYQGLGDASQVTAAITRAERTGDTSYVKALLQKYSVGTTDTEKAHYAQLVQWAKNKGIKIPTASTTIAPSTSTSDVYDSMYFG</sequence>
<dbReference type="RefSeq" id="YP_010097131.1">
    <property type="nucleotide sequence ID" value="NC_055756.1"/>
</dbReference>
<proteinExistence type="predicted"/>
<protein>
    <submittedName>
        <fullName evidence="2">Uncharacterized protein</fullName>
    </submittedName>
</protein>
<dbReference type="EMBL" id="MH552500">
    <property type="protein sequence ID" value="AXF52164.1"/>
    <property type="molecule type" value="Genomic_DNA"/>
</dbReference>
<evidence type="ECO:0000313" key="2">
    <source>
        <dbReference type="EMBL" id="AXF52164.1"/>
    </source>
</evidence>
<feature type="compositionally biased region" description="Basic and acidic residues" evidence="1">
    <location>
        <begin position="410"/>
        <end position="419"/>
    </location>
</feature>
<name>A0A345BNZ3_9CAUD</name>